<dbReference type="AlphaFoldDB" id="A0A1H5WYH4"/>
<organism evidence="5 6">
    <name type="scientific">Thauera chlorobenzoica</name>
    <dbReference type="NCBI Taxonomy" id="96773"/>
    <lineage>
        <taxon>Bacteria</taxon>
        <taxon>Pseudomonadati</taxon>
        <taxon>Pseudomonadota</taxon>
        <taxon>Betaproteobacteria</taxon>
        <taxon>Rhodocyclales</taxon>
        <taxon>Zoogloeaceae</taxon>
        <taxon>Thauera</taxon>
    </lineage>
</organism>
<gene>
    <name evidence="5" type="ORF">Tchl_0096</name>
</gene>
<dbReference type="SUPFAM" id="SSF50249">
    <property type="entry name" value="Nucleic acid-binding proteins"/>
    <property type="match status" value="1"/>
</dbReference>
<dbReference type="KEGG" id="tcl:Tchl_0096"/>
<dbReference type="NCBIfam" id="NF006592">
    <property type="entry name" value="PRK09125.1"/>
    <property type="match status" value="1"/>
</dbReference>
<dbReference type="EC" id="6.5.1.1" evidence="5"/>
<dbReference type="OrthoDB" id="9767858at2"/>
<evidence type="ECO:0000256" key="2">
    <source>
        <dbReference type="ARBA" id="ARBA00022705"/>
    </source>
</evidence>
<dbReference type="CDD" id="cd07896">
    <property type="entry name" value="Adenylation_kDNA_ligase_like"/>
    <property type="match status" value="1"/>
</dbReference>
<protein>
    <submittedName>
        <fullName evidence="5">DNA ligase (ATP)</fullName>
        <ecNumber evidence="5">6.5.1.1</ecNumber>
    </submittedName>
</protein>
<keyword evidence="1 5" id="KW-0436">Ligase</keyword>
<keyword evidence="4" id="KW-0234">DNA repair</keyword>
<keyword evidence="6" id="KW-1185">Reference proteome</keyword>
<dbReference type="GO" id="GO:0006260">
    <property type="term" value="P:DNA replication"/>
    <property type="evidence" value="ECO:0007669"/>
    <property type="project" value="UniProtKB-KW"/>
</dbReference>
<keyword evidence="3" id="KW-0227">DNA damage</keyword>
<dbReference type="SUPFAM" id="SSF56091">
    <property type="entry name" value="DNA ligase/mRNA capping enzyme, catalytic domain"/>
    <property type="match status" value="1"/>
</dbReference>
<dbReference type="Pfam" id="PF14743">
    <property type="entry name" value="DNA_ligase_OB_2"/>
    <property type="match status" value="1"/>
</dbReference>
<dbReference type="Proteomes" id="UP000185739">
    <property type="component" value="Chromosome"/>
</dbReference>
<name>A0A1H5WYH4_9RHOO</name>
<evidence type="ECO:0000313" key="6">
    <source>
        <dbReference type="Proteomes" id="UP000185739"/>
    </source>
</evidence>
<proteinExistence type="predicted"/>
<dbReference type="STRING" id="96773.Tchl_0096"/>
<dbReference type="EMBL" id="CP018839">
    <property type="protein sequence ID" value="APR02972.1"/>
    <property type="molecule type" value="Genomic_DNA"/>
</dbReference>
<dbReference type="InterPro" id="IPR012340">
    <property type="entry name" value="NA-bd_OB-fold"/>
</dbReference>
<sequence length="290" mass="32326">MYKQMLNRSILRFLLGLLLAGAGAACGSTGGDFPAPPAMLAERYHDGIDPADYWVSEKLDGVRAHWNGSRLRLRSGQPVAAPGWFVAALPAVVLDGELWMGRRSFDRLSGLIRRNAPDDPGWREVRYMVFELPGAEGDFSTRVQQLRELAERAAVPWLQAVPQTRVADRRALQRRFEEVVRGGGEGLMLHRASARWIPGRSSALLKLTPWHDAEARVLAHLPGKGRLHGMTGSLLVETPDGRRFRLGSGLSDALRRSPPPPGTLVTYRYRELTPAGLPRFPRYLRMRDLP</sequence>
<evidence type="ECO:0000256" key="3">
    <source>
        <dbReference type="ARBA" id="ARBA00022763"/>
    </source>
</evidence>
<dbReference type="PANTHER" id="PTHR47810:SF1">
    <property type="entry name" value="DNA LIGASE B"/>
    <property type="match status" value="1"/>
</dbReference>
<dbReference type="CDD" id="cd08041">
    <property type="entry name" value="OBF_kDNA_ligase_like"/>
    <property type="match status" value="1"/>
</dbReference>
<evidence type="ECO:0000256" key="4">
    <source>
        <dbReference type="ARBA" id="ARBA00023204"/>
    </source>
</evidence>
<dbReference type="Gene3D" id="3.30.1490.70">
    <property type="match status" value="1"/>
</dbReference>
<dbReference type="InterPro" id="IPR029319">
    <property type="entry name" value="DNA_ligase_OB"/>
</dbReference>
<dbReference type="PANTHER" id="PTHR47810">
    <property type="entry name" value="DNA LIGASE"/>
    <property type="match status" value="1"/>
</dbReference>
<reference evidence="5 6" key="1">
    <citation type="submission" date="2016-12" db="EMBL/GenBank/DDBJ databases">
        <title>Complete genome sequence of Thauera chlorobenzoica, a Betaproteobacterium degrading haloaromatics anaerobically to CO2 and halides.</title>
        <authorList>
            <person name="Goris T."/>
            <person name="Mergelsberg M."/>
            <person name="Boll M."/>
        </authorList>
    </citation>
    <scope>NUCLEOTIDE SEQUENCE [LARGE SCALE GENOMIC DNA]</scope>
    <source>
        <strain evidence="5 6">3CB1</strain>
    </source>
</reference>
<dbReference type="PROSITE" id="PS51257">
    <property type="entry name" value="PROKAR_LIPOPROTEIN"/>
    <property type="match status" value="1"/>
</dbReference>
<dbReference type="Gene3D" id="3.30.470.30">
    <property type="entry name" value="DNA ligase/mRNA capping enzyme"/>
    <property type="match status" value="1"/>
</dbReference>
<dbReference type="Gene3D" id="2.40.50.140">
    <property type="entry name" value="Nucleic acid-binding proteins"/>
    <property type="match status" value="1"/>
</dbReference>
<evidence type="ECO:0000313" key="5">
    <source>
        <dbReference type="EMBL" id="APR02972.1"/>
    </source>
</evidence>
<dbReference type="GO" id="GO:0006281">
    <property type="term" value="P:DNA repair"/>
    <property type="evidence" value="ECO:0007669"/>
    <property type="project" value="UniProtKB-KW"/>
</dbReference>
<evidence type="ECO:0000256" key="1">
    <source>
        <dbReference type="ARBA" id="ARBA00022598"/>
    </source>
</evidence>
<keyword evidence="2" id="KW-0235">DNA replication</keyword>
<accession>A0A1H5WYH4</accession>
<dbReference type="InterPro" id="IPR050326">
    <property type="entry name" value="NAD_dep_DNA_ligaseB"/>
</dbReference>
<dbReference type="GO" id="GO:0003910">
    <property type="term" value="F:DNA ligase (ATP) activity"/>
    <property type="evidence" value="ECO:0007669"/>
    <property type="project" value="UniProtKB-EC"/>
</dbReference>